<keyword evidence="1" id="KW-0812">Transmembrane</keyword>
<gene>
    <name evidence="2" type="ordered locus">EAE_10530</name>
</gene>
<feature type="transmembrane region" description="Helical" evidence="1">
    <location>
        <begin position="92"/>
        <end position="112"/>
    </location>
</feature>
<keyword evidence="1" id="KW-0472">Membrane</keyword>
<dbReference type="AlphaFoldDB" id="A0A0H3FQP2"/>
<name>A0A0H3FQP2_KLEAK</name>
<dbReference type="OrthoDB" id="6540321at2"/>
<dbReference type="HOGENOM" id="CLU_157102_0_0_6"/>
<keyword evidence="1" id="KW-1133">Transmembrane helix</keyword>
<dbReference type="InterPro" id="IPR009885">
    <property type="entry name" value="DUF1435"/>
</dbReference>
<proteinExistence type="predicted"/>
<dbReference type="KEGG" id="eae:EAE_10530"/>
<evidence type="ECO:0000313" key="3">
    <source>
        <dbReference type="Proteomes" id="UP000008881"/>
    </source>
</evidence>
<keyword evidence="3" id="KW-1185">Reference proteome</keyword>
<accession>A0A0H3FQP2</accession>
<feature type="transmembrane region" description="Helical" evidence="1">
    <location>
        <begin position="42"/>
        <end position="62"/>
    </location>
</feature>
<feature type="transmembrane region" description="Helical" evidence="1">
    <location>
        <begin position="68"/>
        <end position="85"/>
    </location>
</feature>
<dbReference type="EMBL" id="CP002824">
    <property type="protein sequence ID" value="AEG97022.1"/>
    <property type="molecule type" value="Genomic_DNA"/>
</dbReference>
<dbReference type="Pfam" id="PF07256">
    <property type="entry name" value="DUF1435"/>
    <property type="match status" value="1"/>
</dbReference>
<dbReference type="PATRIC" id="fig|1028307.3.peg.2097"/>
<reference evidence="2 3" key="1">
    <citation type="journal article" date="2012" name="J. Bacteriol.">
        <title>Complete genome sequence of Enterobacter aerogenes KCTC 2190.</title>
        <authorList>
            <person name="Shin S.H."/>
            <person name="Kim S."/>
            <person name="Kim J.Y."/>
            <person name="Lee S."/>
            <person name="Um Y."/>
            <person name="Oh M.K."/>
            <person name="Kim Y.R."/>
            <person name="Lee J."/>
            <person name="Yang K.S."/>
        </authorList>
    </citation>
    <scope>NUCLEOTIDE SEQUENCE [LARGE SCALE GENOMIC DNA]</scope>
    <source>
        <strain evidence="2 3">KCTC 2190</strain>
    </source>
</reference>
<organism evidence="2 3">
    <name type="scientific">Klebsiella aerogenes (strain ATCC 13048 / DSM 30053 / CCUG 1429 / JCM 1235 / KCTC 2190 / NBRC 13534 / NCIMB 10102 / NCTC 10006 / CDC 819-56)</name>
    <name type="common">Enterobacter aerogenes</name>
    <dbReference type="NCBI Taxonomy" id="1028307"/>
    <lineage>
        <taxon>Bacteria</taxon>
        <taxon>Pseudomonadati</taxon>
        <taxon>Pseudomonadota</taxon>
        <taxon>Gammaproteobacteria</taxon>
        <taxon>Enterobacterales</taxon>
        <taxon>Enterobacteriaceae</taxon>
        <taxon>Klebsiella/Raoultella group</taxon>
        <taxon>Klebsiella</taxon>
    </lineage>
</organism>
<dbReference type="Proteomes" id="UP000008881">
    <property type="component" value="Chromosome"/>
</dbReference>
<evidence type="ECO:0000313" key="2">
    <source>
        <dbReference type="EMBL" id="AEG97022.1"/>
    </source>
</evidence>
<protein>
    <submittedName>
        <fullName evidence="2">Tryptophan-specific transport protein</fullName>
    </submittedName>
</protein>
<evidence type="ECO:0000256" key="1">
    <source>
        <dbReference type="SAM" id="Phobius"/>
    </source>
</evidence>
<sequence>MSLLLNARVIKVKLSGMTNDKNYHMILVIIIVVRGETMLQRALGSGWGILLPGVLVMALGMIGLPVEAWRVMIVLGLLLSAAMIWHRQLRHFVLLPSSVALVSGIMLIMLNLKLMG</sequence>
<dbReference type="eggNOG" id="ENOG5032RSY">
    <property type="taxonomic scope" value="Bacteria"/>
</dbReference>